<evidence type="ECO:0000256" key="1">
    <source>
        <dbReference type="SAM" id="MobiDB-lite"/>
    </source>
</evidence>
<name>A0A0U3B3G0_9ALTE</name>
<feature type="region of interest" description="Disordered" evidence="1">
    <location>
        <begin position="97"/>
        <end position="116"/>
    </location>
</feature>
<dbReference type="InterPro" id="IPR011990">
    <property type="entry name" value="TPR-like_helical_dom_sf"/>
</dbReference>
<dbReference type="EMBL" id="CP013650">
    <property type="protein sequence ID" value="ALS98089.1"/>
    <property type="molecule type" value="Genomic_DNA"/>
</dbReference>
<dbReference type="AlphaFoldDB" id="A0A0U3B3G0"/>
<keyword evidence="2" id="KW-0812">Transmembrane</keyword>
<sequence length="686" mass="76515">MSGKQGSGTRSGSKRARGVQASPAKLRAAQLAAGIKSQTEVARRIQDAEGLDKLPRTMVNRVFRGGSVDPVSIERVARALDTDAWALYLTSKEADSAEYSAHRDTEPEKLQLSADSEQTGANQSISLTSFSMFWLWSGLALILLILFLLNVIQADDSKESDMLTSGPVSLIPVSILIRASNAGVEPLVESMQTALADDFSVAALKPQQPSASAMAVDLAREYQADAVVTLDAQRHGRYQRLRAMAFYNGSERVFWYKVVGHTVVSQQAQLLAGQISNRLRELIHTGAAAQMLTDSRIRAWDNYLQARQLMDAHKLESWVESDKTLNLLYTALKDYPDFAEGEAALCETFVWYSYEGYEKDRLQQAEKHCQRATMLAPENSYVMASQALFERRTLGPVAGVEAYQRVLRLWPDNLDALQGLGASYLLSFNEASSEIENVSGLAEQTLRKVLQIEPEYWFNHYRMASHYFYQGRMDESLAYFQQAADLGKKAVAYSGAGVVAVCLDNLKQGREAFEQLQALHPKNHLADEQLGLIAYLQADYALSLQHRLSAIEKMGDPDQIVYHQVWGALAASYLGVDDKSGARRALHKALRVIQRDKLRNSQSIWGEIGEIYYRVKLNRIAGQDITVSDHERQRLLHLASQELQPAAVTTLALTFDELGEEQVSDTLWQKAIDLCPVYQRLKLALN</sequence>
<protein>
    <submittedName>
        <fullName evidence="3">Uncharacterized protein</fullName>
    </submittedName>
</protein>
<dbReference type="KEGG" id="lal:AT746_07300"/>
<evidence type="ECO:0000256" key="2">
    <source>
        <dbReference type="SAM" id="Phobius"/>
    </source>
</evidence>
<dbReference type="Proteomes" id="UP000068447">
    <property type="component" value="Chromosome"/>
</dbReference>
<dbReference type="RefSeq" id="WP_062478461.1">
    <property type="nucleotide sequence ID" value="NZ_CP013650.1"/>
</dbReference>
<gene>
    <name evidence="3" type="ORF">AT746_07300</name>
</gene>
<feature type="region of interest" description="Disordered" evidence="1">
    <location>
        <begin position="1"/>
        <end position="23"/>
    </location>
</feature>
<evidence type="ECO:0000313" key="4">
    <source>
        <dbReference type="Proteomes" id="UP000068447"/>
    </source>
</evidence>
<feature type="compositionally biased region" description="Basic and acidic residues" evidence="1">
    <location>
        <begin position="97"/>
        <end position="109"/>
    </location>
</feature>
<accession>A0A0U3B3G0</accession>
<dbReference type="SUPFAM" id="SSF48452">
    <property type="entry name" value="TPR-like"/>
    <property type="match status" value="1"/>
</dbReference>
<organism evidence="3 4">
    <name type="scientific">Lacimicrobium alkaliphilum</name>
    <dbReference type="NCBI Taxonomy" id="1526571"/>
    <lineage>
        <taxon>Bacteria</taxon>
        <taxon>Pseudomonadati</taxon>
        <taxon>Pseudomonadota</taxon>
        <taxon>Gammaproteobacteria</taxon>
        <taxon>Alteromonadales</taxon>
        <taxon>Alteromonadaceae</taxon>
        <taxon>Lacimicrobium</taxon>
    </lineage>
</organism>
<feature type="transmembrane region" description="Helical" evidence="2">
    <location>
        <begin position="133"/>
        <end position="152"/>
    </location>
</feature>
<reference evidence="3 4" key="1">
    <citation type="submission" date="2015-12" db="EMBL/GenBank/DDBJ databases">
        <title>Complete genome of Lacimicrobium alkaliphilum KCTC 32984.</title>
        <authorList>
            <person name="Kim S.-G."/>
            <person name="Lee Y.-J."/>
        </authorList>
    </citation>
    <scope>NUCLEOTIDE SEQUENCE [LARGE SCALE GENOMIC DNA]</scope>
    <source>
        <strain evidence="3 4">YelD216</strain>
    </source>
</reference>
<dbReference type="STRING" id="1526571.AT746_07300"/>
<proteinExistence type="predicted"/>
<keyword evidence="2" id="KW-0472">Membrane</keyword>
<dbReference type="Gene3D" id="1.25.40.10">
    <property type="entry name" value="Tetratricopeptide repeat domain"/>
    <property type="match status" value="2"/>
</dbReference>
<dbReference type="OrthoDB" id="6375840at2"/>
<keyword evidence="2" id="KW-1133">Transmembrane helix</keyword>
<evidence type="ECO:0000313" key="3">
    <source>
        <dbReference type="EMBL" id="ALS98089.1"/>
    </source>
</evidence>
<keyword evidence="4" id="KW-1185">Reference proteome</keyword>